<evidence type="ECO:0000259" key="3">
    <source>
        <dbReference type="Pfam" id="PF00248"/>
    </source>
</evidence>
<comment type="caution">
    <text evidence="4">The sequence shown here is derived from an EMBL/GenBank/DDBJ whole genome shotgun (WGS) entry which is preliminary data.</text>
</comment>
<dbReference type="InterPro" id="IPR050523">
    <property type="entry name" value="AKR_Detox_Biosynth"/>
</dbReference>
<reference evidence="4 5" key="1">
    <citation type="journal article" date="2023" name="Sci. Data">
        <title>Genome assembly of the Korean intertidal mud-creeper Batillaria attramentaria.</title>
        <authorList>
            <person name="Patra A.K."/>
            <person name="Ho P.T."/>
            <person name="Jun S."/>
            <person name="Lee S.J."/>
            <person name="Kim Y."/>
            <person name="Won Y.J."/>
        </authorList>
    </citation>
    <scope>NUCLEOTIDE SEQUENCE [LARGE SCALE GENOMIC DNA]</scope>
    <source>
        <strain evidence="4">Wonlab-2016</strain>
    </source>
</reference>
<dbReference type="GO" id="GO:0005829">
    <property type="term" value="C:cytosol"/>
    <property type="evidence" value="ECO:0007669"/>
    <property type="project" value="UniProtKB-ARBA"/>
</dbReference>
<gene>
    <name evidence="4" type="ORF">BaRGS_00031764</name>
</gene>
<evidence type="ECO:0000313" key="5">
    <source>
        <dbReference type="Proteomes" id="UP001519460"/>
    </source>
</evidence>
<evidence type="ECO:0000256" key="1">
    <source>
        <dbReference type="ARBA" id="ARBA00023002"/>
    </source>
</evidence>
<dbReference type="Proteomes" id="UP001519460">
    <property type="component" value="Unassembled WGS sequence"/>
</dbReference>
<dbReference type="AlphaFoldDB" id="A0ABD0JQ73"/>
<proteinExistence type="inferred from homology"/>
<evidence type="ECO:0000313" key="4">
    <source>
        <dbReference type="EMBL" id="KAK7476988.1"/>
    </source>
</evidence>
<dbReference type="SUPFAM" id="SSF51430">
    <property type="entry name" value="NAD(P)-linked oxidoreductase"/>
    <property type="match status" value="1"/>
</dbReference>
<dbReference type="FunFam" id="3.20.20.100:FF:000004">
    <property type="entry name" value="Oxidoreductase, aldo/keto reductase"/>
    <property type="match status" value="1"/>
</dbReference>
<dbReference type="InterPro" id="IPR036812">
    <property type="entry name" value="NAD(P)_OxRdtase_dom_sf"/>
</dbReference>
<feature type="domain" description="NADP-dependent oxidoreductase" evidence="3">
    <location>
        <begin position="25"/>
        <end position="338"/>
    </location>
</feature>
<dbReference type="InterPro" id="IPR023210">
    <property type="entry name" value="NADP_OxRdtase_dom"/>
</dbReference>
<dbReference type="GO" id="GO:0016491">
    <property type="term" value="F:oxidoreductase activity"/>
    <property type="evidence" value="ECO:0007669"/>
    <property type="project" value="UniProtKB-KW"/>
</dbReference>
<accession>A0ABD0JQ73</accession>
<dbReference type="PANTHER" id="PTHR43364">
    <property type="entry name" value="NADH-SPECIFIC METHYLGLYOXAL REDUCTASE-RELATED"/>
    <property type="match status" value="1"/>
</dbReference>
<sequence>MTSIGEESKCQYNYLGRSGLRVANICLGAFTFGKPLFGTPGNLDEASSHDVIRRYVEWGGNFIDIADIYSFGESEKIVGSWLATQERDRYVIATKVRFQTDSSNPNAMGLSRRHITRAIEDSLGRLKTDYVDLYQTHVWDDATPLEETLLTLNDLVRCGKVRYLGASNMTGWQMQKVVELTKQMGLNPFISLQQQYSLLDRESEVEPFVVCRMNGVGVLPWSPLKGGFLTGKYTRGPAPQENTRLAHALKAGIVDETHPQWADLNTDSNWALIDGLQNIAAKKGKTVAQISIRWLLQRPVVTSVIIGVSKLHQLDDNMGAANAWELTAQEMAELDELSRPKVGNPYKKILLANLDRKNPWNPNGLQ</sequence>
<name>A0ABD0JQ73_9CAEN</name>
<dbReference type="CDD" id="cd19081">
    <property type="entry name" value="AKR_AKR9C1"/>
    <property type="match status" value="1"/>
</dbReference>
<dbReference type="Pfam" id="PF00248">
    <property type="entry name" value="Aldo_ket_red"/>
    <property type="match status" value="1"/>
</dbReference>
<organism evidence="4 5">
    <name type="scientific">Batillaria attramentaria</name>
    <dbReference type="NCBI Taxonomy" id="370345"/>
    <lineage>
        <taxon>Eukaryota</taxon>
        <taxon>Metazoa</taxon>
        <taxon>Spiralia</taxon>
        <taxon>Lophotrochozoa</taxon>
        <taxon>Mollusca</taxon>
        <taxon>Gastropoda</taxon>
        <taxon>Caenogastropoda</taxon>
        <taxon>Sorbeoconcha</taxon>
        <taxon>Cerithioidea</taxon>
        <taxon>Batillariidae</taxon>
        <taxon>Batillaria</taxon>
    </lineage>
</organism>
<dbReference type="Gene3D" id="3.20.20.100">
    <property type="entry name" value="NADP-dependent oxidoreductase domain"/>
    <property type="match status" value="1"/>
</dbReference>
<comment type="similarity">
    <text evidence="2">Belongs to the aldo/keto reductase family. Aldo/keto reductase 2 subfamily.</text>
</comment>
<evidence type="ECO:0000256" key="2">
    <source>
        <dbReference type="ARBA" id="ARBA00038157"/>
    </source>
</evidence>
<dbReference type="PANTHER" id="PTHR43364:SF4">
    <property type="entry name" value="NAD(P)-LINKED OXIDOREDUCTASE SUPERFAMILY PROTEIN"/>
    <property type="match status" value="1"/>
</dbReference>
<keyword evidence="1" id="KW-0560">Oxidoreductase</keyword>
<dbReference type="EMBL" id="JACVVK020000360">
    <property type="protein sequence ID" value="KAK7476988.1"/>
    <property type="molecule type" value="Genomic_DNA"/>
</dbReference>
<keyword evidence="5" id="KW-1185">Reference proteome</keyword>
<protein>
    <recommendedName>
        <fullName evidence="3">NADP-dependent oxidoreductase domain-containing protein</fullName>
    </recommendedName>
</protein>